<dbReference type="InterPro" id="IPR045249">
    <property type="entry name" value="HARBI1-like"/>
</dbReference>
<evidence type="ECO:0000256" key="4">
    <source>
        <dbReference type="ARBA" id="ARBA00022722"/>
    </source>
</evidence>
<keyword evidence="7" id="KW-0539">Nucleus</keyword>
<dbReference type="GO" id="GO:0005634">
    <property type="term" value="C:nucleus"/>
    <property type="evidence" value="ECO:0007669"/>
    <property type="project" value="UniProtKB-SubCell"/>
</dbReference>
<dbReference type="Proteomes" id="UP000265515">
    <property type="component" value="Unassembled WGS sequence"/>
</dbReference>
<accession>A0A388KZX5</accession>
<comment type="similarity">
    <text evidence="3">Belongs to the HARBI1 family.</text>
</comment>
<evidence type="ECO:0000256" key="6">
    <source>
        <dbReference type="ARBA" id="ARBA00022801"/>
    </source>
</evidence>
<sequence length="351" mass="39288">MSAMSSVVDMLSVGGEDERGPTLSALERAAVTSADAAVIMHCETEVEGERRQTTSSPTRYTDGHLARHESSTCSFGIGRASGLVAVRDVTATLLSVYREKVAWPTAVRKAVVLRAFADKGFPNCHGCIDCTHIYDKPANAAPKDYYDRKRRFYVVAQVVVDLDLRVLDVFVGYPGSCHDVRVIHLSSLWSRAVAGELFTWPPVLLPFQVQTNGYLLADNSYPPSKWMVVPYGGTTQTPFKARFDNKQKTARGAVERAFGRLKEMWRLFFGSHKTNMETLPQQFVVVCILHNILIDVGIPFDENLLWEVDANGVRRRVDHGIQRPPRPLRMETSTGEAVMLREALAERMMQR</sequence>
<organism evidence="9 10">
    <name type="scientific">Chara braunii</name>
    <name type="common">Braun's stonewort</name>
    <dbReference type="NCBI Taxonomy" id="69332"/>
    <lineage>
        <taxon>Eukaryota</taxon>
        <taxon>Viridiplantae</taxon>
        <taxon>Streptophyta</taxon>
        <taxon>Charophyceae</taxon>
        <taxon>Charales</taxon>
        <taxon>Characeae</taxon>
        <taxon>Chara</taxon>
    </lineage>
</organism>
<dbReference type="PANTHER" id="PTHR22930">
    <property type="match status" value="1"/>
</dbReference>
<feature type="domain" description="DDE Tnp4" evidence="8">
    <location>
        <begin position="128"/>
        <end position="291"/>
    </location>
</feature>
<comment type="subcellular location">
    <subcellularLocation>
        <location evidence="2">Nucleus</location>
    </subcellularLocation>
</comment>
<gene>
    <name evidence="9" type="ORF">CBR_g20199</name>
</gene>
<dbReference type="GO" id="GO:0046872">
    <property type="term" value="F:metal ion binding"/>
    <property type="evidence" value="ECO:0007669"/>
    <property type="project" value="UniProtKB-KW"/>
</dbReference>
<evidence type="ECO:0000256" key="1">
    <source>
        <dbReference type="ARBA" id="ARBA00001968"/>
    </source>
</evidence>
<proteinExistence type="inferred from homology"/>
<evidence type="ECO:0000256" key="3">
    <source>
        <dbReference type="ARBA" id="ARBA00006958"/>
    </source>
</evidence>
<evidence type="ECO:0000256" key="2">
    <source>
        <dbReference type="ARBA" id="ARBA00004123"/>
    </source>
</evidence>
<comment type="caution">
    <text evidence="9">The sequence shown here is derived from an EMBL/GenBank/DDBJ whole genome shotgun (WGS) entry which is preliminary data.</text>
</comment>
<dbReference type="EMBL" id="BFEA01000227">
    <property type="protein sequence ID" value="GBG75568.1"/>
    <property type="molecule type" value="Genomic_DNA"/>
</dbReference>
<evidence type="ECO:0000256" key="5">
    <source>
        <dbReference type="ARBA" id="ARBA00022723"/>
    </source>
</evidence>
<dbReference type="GO" id="GO:0016787">
    <property type="term" value="F:hydrolase activity"/>
    <property type="evidence" value="ECO:0007669"/>
    <property type="project" value="UniProtKB-KW"/>
</dbReference>
<keyword evidence="5" id="KW-0479">Metal-binding</keyword>
<dbReference type="AlphaFoldDB" id="A0A388KZX5"/>
<dbReference type="Pfam" id="PF13359">
    <property type="entry name" value="DDE_Tnp_4"/>
    <property type="match status" value="1"/>
</dbReference>
<name>A0A388KZX5_CHABU</name>
<evidence type="ECO:0000256" key="7">
    <source>
        <dbReference type="ARBA" id="ARBA00023242"/>
    </source>
</evidence>
<dbReference type="PANTHER" id="PTHR22930:SF85">
    <property type="entry name" value="GH03217P-RELATED"/>
    <property type="match status" value="1"/>
</dbReference>
<evidence type="ECO:0000313" key="9">
    <source>
        <dbReference type="EMBL" id="GBG75568.1"/>
    </source>
</evidence>
<evidence type="ECO:0000313" key="10">
    <source>
        <dbReference type="Proteomes" id="UP000265515"/>
    </source>
</evidence>
<dbReference type="InterPro" id="IPR027806">
    <property type="entry name" value="HARBI1_dom"/>
</dbReference>
<evidence type="ECO:0000259" key="8">
    <source>
        <dbReference type="Pfam" id="PF13359"/>
    </source>
</evidence>
<reference evidence="9 10" key="1">
    <citation type="journal article" date="2018" name="Cell">
        <title>The Chara Genome: Secondary Complexity and Implications for Plant Terrestrialization.</title>
        <authorList>
            <person name="Nishiyama T."/>
            <person name="Sakayama H."/>
            <person name="Vries J.D."/>
            <person name="Buschmann H."/>
            <person name="Saint-Marcoux D."/>
            <person name="Ullrich K.K."/>
            <person name="Haas F.B."/>
            <person name="Vanderstraeten L."/>
            <person name="Becker D."/>
            <person name="Lang D."/>
            <person name="Vosolsobe S."/>
            <person name="Rombauts S."/>
            <person name="Wilhelmsson P.K.I."/>
            <person name="Janitza P."/>
            <person name="Kern R."/>
            <person name="Heyl A."/>
            <person name="Rumpler F."/>
            <person name="Villalobos L.I.A.C."/>
            <person name="Clay J.M."/>
            <person name="Skokan R."/>
            <person name="Toyoda A."/>
            <person name="Suzuki Y."/>
            <person name="Kagoshima H."/>
            <person name="Schijlen E."/>
            <person name="Tajeshwar N."/>
            <person name="Catarino B."/>
            <person name="Hetherington A.J."/>
            <person name="Saltykova A."/>
            <person name="Bonnot C."/>
            <person name="Breuninger H."/>
            <person name="Symeonidi A."/>
            <person name="Radhakrishnan G.V."/>
            <person name="Van Nieuwerburgh F."/>
            <person name="Deforce D."/>
            <person name="Chang C."/>
            <person name="Karol K.G."/>
            <person name="Hedrich R."/>
            <person name="Ulvskov P."/>
            <person name="Glockner G."/>
            <person name="Delwiche C.F."/>
            <person name="Petrasek J."/>
            <person name="Van de Peer Y."/>
            <person name="Friml J."/>
            <person name="Beilby M."/>
            <person name="Dolan L."/>
            <person name="Kohara Y."/>
            <person name="Sugano S."/>
            <person name="Fujiyama A."/>
            <person name="Delaux P.-M."/>
            <person name="Quint M."/>
            <person name="TheiBen G."/>
            <person name="Hagemann M."/>
            <person name="Harholt J."/>
            <person name="Dunand C."/>
            <person name="Zachgo S."/>
            <person name="Langdale J."/>
            <person name="Maumus F."/>
            <person name="Straeten D.V.D."/>
            <person name="Gould S.B."/>
            <person name="Rensing S.A."/>
        </authorList>
    </citation>
    <scope>NUCLEOTIDE SEQUENCE [LARGE SCALE GENOMIC DNA]</scope>
    <source>
        <strain evidence="9 10">S276</strain>
    </source>
</reference>
<keyword evidence="6" id="KW-0378">Hydrolase</keyword>
<comment type="cofactor">
    <cofactor evidence="1">
        <name>a divalent metal cation</name>
        <dbReference type="ChEBI" id="CHEBI:60240"/>
    </cofactor>
</comment>
<protein>
    <recommendedName>
        <fullName evidence="8">DDE Tnp4 domain-containing protein</fullName>
    </recommendedName>
</protein>
<keyword evidence="4" id="KW-0540">Nuclease</keyword>
<dbReference type="Gramene" id="GBG75568">
    <property type="protein sequence ID" value="GBG75568"/>
    <property type="gene ID" value="CBR_g20199"/>
</dbReference>
<keyword evidence="10" id="KW-1185">Reference proteome</keyword>
<dbReference type="GO" id="GO:0004518">
    <property type="term" value="F:nuclease activity"/>
    <property type="evidence" value="ECO:0007669"/>
    <property type="project" value="UniProtKB-KW"/>
</dbReference>
<dbReference type="OrthoDB" id="666777at2759"/>